<dbReference type="Proteomes" id="UP000198956">
    <property type="component" value="Unassembled WGS sequence"/>
</dbReference>
<evidence type="ECO:0000313" key="3">
    <source>
        <dbReference type="EMBL" id="SDH09908.1"/>
    </source>
</evidence>
<dbReference type="EMBL" id="FNDE01000011">
    <property type="protein sequence ID" value="SDH09908.1"/>
    <property type="molecule type" value="Genomic_DNA"/>
</dbReference>
<accession>A0A1G7ZMJ4</accession>
<keyword evidence="5" id="KW-1185">Reference proteome</keyword>
<protein>
    <submittedName>
        <fullName evidence="3">Uncharacterized protein</fullName>
    </submittedName>
</protein>
<dbReference type="EMBL" id="CP080764">
    <property type="protein sequence ID" value="QYY41792.1"/>
    <property type="molecule type" value="Genomic_DNA"/>
</dbReference>
<dbReference type="RefSeq" id="WP_057898195.1">
    <property type="nucleotide sequence ID" value="NZ_CP080764.1"/>
</dbReference>
<proteinExistence type="predicted"/>
<evidence type="ECO:0000313" key="2">
    <source>
        <dbReference type="EMBL" id="QYY41792.1"/>
    </source>
</evidence>
<organism evidence="3 4">
    <name type="scientific">Aneurinibacillus thermoaerophilus</name>
    <dbReference type="NCBI Taxonomy" id="143495"/>
    <lineage>
        <taxon>Bacteria</taxon>
        <taxon>Bacillati</taxon>
        <taxon>Bacillota</taxon>
        <taxon>Bacilli</taxon>
        <taxon>Bacillales</taxon>
        <taxon>Paenibacillaceae</taxon>
        <taxon>Aneurinibacillus group</taxon>
        <taxon>Aneurinibacillus</taxon>
    </lineage>
</organism>
<keyword evidence="1" id="KW-0732">Signal</keyword>
<evidence type="ECO:0000313" key="4">
    <source>
        <dbReference type="Proteomes" id="UP000198956"/>
    </source>
</evidence>
<dbReference type="AlphaFoldDB" id="A0A1G7ZMJ4"/>
<reference evidence="2 5" key="2">
    <citation type="submission" date="2021-08" db="EMBL/GenBank/DDBJ databases">
        <title>Complete genome sequence of the strain Aneurinibacillus thermoaerophilus CCM 8960.</title>
        <authorList>
            <person name="Musilova J."/>
            <person name="Kourilova X."/>
            <person name="Pernicova I."/>
            <person name="Bezdicek M."/>
            <person name="Lengerova M."/>
            <person name="Obruca S."/>
            <person name="Sedlar K."/>
        </authorList>
    </citation>
    <scope>NUCLEOTIDE SEQUENCE [LARGE SCALE GENOMIC DNA]</scope>
    <source>
        <strain evidence="2 5">CCM 8960</strain>
    </source>
</reference>
<gene>
    <name evidence="2" type="ORF">K3F53_12825</name>
    <name evidence="3" type="ORF">SAMN04489735_101161</name>
</gene>
<dbReference type="Proteomes" id="UP000826616">
    <property type="component" value="Chromosome"/>
</dbReference>
<name>A0A1G7ZMJ4_ANETH</name>
<sequence length="180" mass="19813">MRKTIMFSSLFTVFLMFGGQSVSANEIATPSSSPDANAVNQKAPIPLSLSDAYKVTIEKSDVKVEDSAQVVSSQKDVIPLSLSDAYEVRVESSVPTLVNGVTVNKPVFNFYFKNIVVNQSYTISQDKSFVVKGHSSGVKITKNQVVGNTREIAFYVTSKGQHTITLENDHEIRNLIYQTQ</sequence>
<evidence type="ECO:0000313" key="5">
    <source>
        <dbReference type="Proteomes" id="UP000826616"/>
    </source>
</evidence>
<feature type="signal peptide" evidence="1">
    <location>
        <begin position="1"/>
        <end position="24"/>
    </location>
</feature>
<evidence type="ECO:0000256" key="1">
    <source>
        <dbReference type="SAM" id="SignalP"/>
    </source>
</evidence>
<dbReference type="GeneID" id="97142259"/>
<reference evidence="3 4" key="1">
    <citation type="submission" date="2016-10" db="EMBL/GenBank/DDBJ databases">
        <authorList>
            <person name="de Groot N.N."/>
        </authorList>
    </citation>
    <scope>NUCLEOTIDE SEQUENCE [LARGE SCALE GENOMIC DNA]</scope>
    <source>
        <strain evidence="3 4">L 420-91</strain>
    </source>
</reference>
<feature type="chain" id="PRO_5011609147" evidence="1">
    <location>
        <begin position="25"/>
        <end position="180"/>
    </location>
</feature>